<sequence length="219" mass="24910">MNKAFFGMGLTGAQGTGKTTLAKALSDKTGIPYFDANVRGIVKKNGFNLREPMSTLDRFKMQTLIAKELFEGYPDENFITDRTPVDVIAYTMAYVPPDLVQGSELEKEISCLMIDLITEARITLAKKFTHVVLVRGGISLNEEDASREDRAPMDFSYRLKMESLMEGEIFRFSNFDCMSDIQFLCMPREMTALDRRVNALFQTYKQSFDIDGLKENTFH</sequence>
<accession>A0ACD3YE22</accession>
<keyword evidence="2" id="KW-1185">Reference proteome</keyword>
<protein>
    <submittedName>
        <fullName evidence="1">ATP-binding protein</fullName>
    </submittedName>
</protein>
<reference evidence="1" key="1">
    <citation type="submission" date="2022-03" db="EMBL/GenBank/DDBJ databases">
        <title>ESBL-producing Moellerella wisconsensis and Escherichia marmotae isolated from wild game meat.</title>
        <authorList>
            <person name="Biggel M."/>
        </authorList>
    </citation>
    <scope>NUCLEOTIDE SEQUENCE</scope>
    <source>
        <strain evidence="1">W1</strain>
    </source>
</reference>
<evidence type="ECO:0000313" key="2">
    <source>
        <dbReference type="Proteomes" id="UP000829420"/>
    </source>
</evidence>
<gene>
    <name evidence="1" type="ORF">MNY70_18520</name>
</gene>
<dbReference type="EMBL" id="CP093257">
    <property type="protein sequence ID" value="UNH40959.1"/>
    <property type="molecule type" value="Genomic_DNA"/>
</dbReference>
<keyword evidence="1" id="KW-0547">Nucleotide-binding</keyword>
<proteinExistence type="predicted"/>
<dbReference type="Proteomes" id="UP000829420">
    <property type="component" value="Plasmid pW1-b"/>
</dbReference>
<geneLocation type="plasmid" evidence="1 2">
    <name>pW1-b</name>
</geneLocation>
<name>A0ACD3YE22_9GAMM</name>
<keyword evidence="1" id="KW-0614">Plasmid</keyword>
<evidence type="ECO:0000313" key="1">
    <source>
        <dbReference type="EMBL" id="UNH40959.1"/>
    </source>
</evidence>
<keyword evidence="1" id="KW-0067">ATP-binding</keyword>
<organism evidence="1 2">
    <name type="scientific">Moellerella wisconsensis</name>
    <dbReference type="NCBI Taxonomy" id="158849"/>
    <lineage>
        <taxon>Bacteria</taxon>
        <taxon>Pseudomonadati</taxon>
        <taxon>Pseudomonadota</taxon>
        <taxon>Gammaproteobacteria</taxon>
        <taxon>Enterobacterales</taxon>
        <taxon>Morganellaceae</taxon>
        <taxon>Moellerella</taxon>
    </lineage>
</organism>